<name>A0A1H4XBA9_STRMJ</name>
<accession>A0A1H4XBA9</accession>
<dbReference type="AlphaFoldDB" id="A0A1H4XBA9"/>
<keyword evidence="2" id="KW-1185">Reference proteome</keyword>
<dbReference type="RefSeq" id="WP_167746274.1">
    <property type="nucleotide sequence ID" value="NZ_FNST01000002.1"/>
</dbReference>
<gene>
    <name evidence="1" type="ORF">SAMN04490356_6540</name>
</gene>
<evidence type="ECO:0000313" key="2">
    <source>
        <dbReference type="Proteomes" id="UP000198609"/>
    </source>
</evidence>
<organism evidence="1 2">
    <name type="scientific">Streptomyces melanosporofaciens</name>
    <dbReference type="NCBI Taxonomy" id="67327"/>
    <lineage>
        <taxon>Bacteria</taxon>
        <taxon>Bacillati</taxon>
        <taxon>Actinomycetota</taxon>
        <taxon>Actinomycetes</taxon>
        <taxon>Kitasatosporales</taxon>
        <taxon>Streptomycetaceae</taxon>
        <taxon>Streptomyces</taxon>
        <taxon>Streptomyces violaceusniger group</taxon>
    </lineage>
</organism>
<protein>
    <submittedName>
        <fullName evidence="1">Uncharacterized protein</fullName>
    </submittedName>
</protein>
<dbReference type="Proteomes" id="UP000198609">
    <property type="component" value="Unassembled WGS sequence"/>
</dbReference>
<reference evidence="2" key="1">
    <citation type="submission" date="2016-10" db="EMBL/GenBank/DDBJ databases">
        <authorList>
            <person name="Varghese N."/>
            <person name="Submissions S."/>
        </authorList>
    </citation>
    <scope>NUCLEOTIDE SEQUENCE [LARGE SCALE GENOMIC DNA]</scope>
    <source>
        <strain evidence="2">DSM 40318</strain>
    </source>
</reference>
<proteinExistence type="predicted"/>
<sequence length="55" mass="5735">MSNSAAAAELLALSARAFKLADARFVSADTTSAPVANTVAVLEEAGRPYWAHSTR</sequence>
<dbReference type="EMBL" id="FNST01000002">
    <property type="protein sequence ID" value="SED02168.1"/>
    <property type="molecule type" value="Genomic_DNA"/>
</dbReference>
<evidence type="ECO:0000313" key="1">
    <source>
        <dbReference type="EMBL" id="SED02168.1"/>
    </source>
</evidence>